<protein>
    <submittedName>
        <fullName evidence="2">Uncharacterized protein</fullName>
    </submittedName>
</protein>
<feature type="region of interest" description="Disordered" evidence="1">
    <location>
        <begin position="131"/>
        <end position="170"/>
    </location>
</feature>
<comment type="caution">
    <text evidence="2">The sequence shown here is derived from an EMBL/GenBank/DDBJ whole genome shotgun (WGS) entry which is preliminary data.</text>
</comment>
<feature type="compositionally biased region" description="Pro residues" evidence="1">
    <location>
        <begin position="20"/>
        <end position="31"/>
    </location>
</feature>
<evidence type="ECO:0000313" key="3">
    <source>
        <dbReference type="Proteomes" id="UP000815325"/>
    </source>
</evidence>
<organism evidence="2 3">
    <name type="scientific">Dunaliella salina</name>
    <name type="common">Green alga</name>
    <name type="synonym">Protococcus salinus</name>
    <dbReference type="NCBI Taxonomy" id="3046"/>
    <lineage>
        <taxon>Eukaryota</taxon>
        <taxon>Viridiplantae</taxon>
        <taxon>Chlorophyta</taxon>
        <taxon>core chlorophytes</taxon>
        <taxon>Chlorophyceae</taxon>
        <taxon>CS clade</taxon>
        <taxon>Chlamydomonadales</taxon>
        <taxon>Dunaliellaceae</taxon>
        <taxon>Dunaliella</taxon>
    </lineage>
</organism>
<keyword evidence="3" id="KW-1185">Reference proteome</keyword>
<feature type="non-terminal residue" evidence="2">
    <location>
        <position position="1"/>
    </location>
</feature>
<feature type="region of interest" description="Disordered" evidence="1">
    <location>
        <begin position="14"/>
        <end position="63"/>
    </location>
</feature>
<accession>A0ABQ7H7U4</accession>
<name>A0ABQ7H7U4_DUNSA</name>
<evidence type="ECO:0000313" key="2">
    <source>
        <dbReference type="EMBL" id="KAF5842934.1"/>
    </source>
</evidence>
<reference evidence="2" key="1">
    <citation type="submission" date="2017-08" db="EMBL/GenBank/DDBJ databases">
        <authorList>
            <person name="Polle J.E."/>
            <person name="Barry K."/>
            <person name="Cushman J."/>
            <person name="Schmutz J."/>
            <person name="Tran D."/>
            <person name="Hathwaick L.T."/>
            <person name="Yim W.C."/>
            <person name="Jenkins J."/>
            <person name="Mckie-Krisberg Z.M."/>
            <person name="Prochnik S."/>
            <person name="Lindquist E."/>
            <person name="Dockter R.B."/>
            <person name="Adam C."/>
            <person name="Molina H."/>
            <person name="Bunkerborg J."/>
            <person name="Jin E."/>
            <person name="Buchheim M."/>
            <person name="Magnuson J."/>
        </authorList>
    </citation>
    <scope>NUCLEOTIDE SEQUENCE</scope>
    <source>
        <strain evidence="2">CCAP 19/18</strain>
    </source>
</reference>
<evidence type="ECO:0000256" key="1">
    <source>
        <dbReference type="SAM" id="MobiDB-lite"/>
    </source>
</evidence>
<feature type="compositionally biased region" description="Low complexity" evidence="1">
    <location>
        <begin position="38"/>
        <end position="47"/>
    </location>
</feature>
<proteinExistence type="predicted"/>
<sequence>VVLAHALIASQPPVRVMHPSMPPPPLRPSPSPLKTRRPTTTSATTSPINSMGRSSAGKHTEESHVLQELNWQREEDGQVQAPTASVLVPSLSPPAEYYMEAVQLLNLHFTLRPPFKTIKIVNSSAPMSITTYSPSSTTDSATTSRSSPSHTDSGSSSNGSSSGNNANTPGQVRIVSANTKLEGPPLALFLDMVLRTKAAWTAPHLRYLLQQPCCAAIKQAVPMVFKDDPPVDTSSRPAPEVYTEDLTQNWAGHRFARQVMERPRA</sequence>
<gene>
    <name evidence="2" type="ORF">DUNSADRAFT_3961</name>
</gene>
<dbReference type="EMBL" id="MU069452">
    <property type="protein sequence ID" value="KAF5842934.1"/>
    <property type="molecule type" value="Genomic_DNA"/>
</dbReference>
<dbReference type="Proteomes" id="UP000815325">
    <property type="component" value="Unassembled WGS sequence"/>
</dbReference>